<organism evidence="1 2">
    <name type="scientific">Pelomonas baiyunensis</name>
    <dbReference type="NCBI Taxonomy" id="3299026"/>
    <lineage>
        <taxon>Bacteria</taxon>
        <taxon>Pseudomonadati</taxon>
        <taxon>Pseudomonadota</taxon>
        <taxon>Betaproteobacteria</taxon>
        <taxon>Burkholderiales</taxon>
        <taxon>Sphaerotilaceae</taxon>
        <taxon>Roseateles</taxon>
    </lineage>
</organism>
<dbReference type="Proteomes" id="UP001606303">
    <property type="component" value="Unassembled WGS sequence"/>
</dbReference>
<dbReference type="RefSeq" id="WP_394387377.1">
    <property type="nucleotide sequence ID" value="NZ_JBIGIB010000007.1"/>
</dbReference>
<proteinExistence type="predicted"/>
<accession>A0ABW7H4I1</accession>
<dbReference type="EMBL" id="JBIGIB010000007">
    <property type="protein sequence ID" value="MFG6469085.1"/>
    <property type="molecule type" value="Genomic_DNA"/>
</dbReference>
<comment type="caution">
    <text evidence="1">The sequence shown here is derived from an EMBL/GenBank/DDBJ whole genome shotgun (WGS) entry which is preliminary data.</text>
</comment>
<protein>
    <submittedName>
        <fullName evidence="1">Uncharacterized protein</fullName>
    </submittedName>
</protein>
<name>A0ABW7H4I1_9BURK</name>
<evidence type="ECO:0000313" key="1">
    <source>
        <dbReference type="EMBL" id="MFG6469085.1"/>
    </source>
</evidence>
<keyword evidence="2" id="KW-1185">Reference proteome</keyword>
<evidence type="ECO:0000313" key="2">
    <source>
        <dbReference type="Proteomes" id="UP001606303"/>
    </source>
</evidence>
<gene>
    <name evidence="1" type="ORF">ACG01O_20845</name>
</gene>
<reference evidence="1 2" key="1">
    <citation type="submission" date="2024-08" db="EMBL/GenBank/DDBJ databases">
        <authorList>
            <person name="Lu H."/>
        </authorList>
    </citation>
    <scope>NUCLEOTIDE SEQUENCE [LARGE SCALE GENOMIC DNA]</scope>
    <source>
        <strain evidence="1 2">BYS87W</strain>
    </source>
</reference>
<sequence>MRVVFIAGMTIQAIATEEGKAVPMELSCTRVKPGGAHAFECEPIGPVPFRSLSKECLKPRTTPADSQGYVIAGACAKEADDRP</sequence>